<accession>A0ABQ5E9R3</accession>
<dbReference type="PANTHER" id="PTHR11439">
    <property type="entry name" value="GAG-POL-RELATED RETROTRANSPOSON"/>
    <property type="match status" value="1"/>
</dbReference>
<reference evidence="1" key="1">
    <citation type="journal article" date="2022" name="Int. J. Mol. Sci.">
        <title>Draft Genome of Tanacetum Coccineum: Genomic Comparison of Closely Related Tanacetum-Family Plants.</title>
        <authorList>
            <person name="Yamashiro T."/>
            <person name="Shiraishi A."/>
            <person name="Nakayama K."/>
            <person name="Satake H."/>
        </authorList>
    </citation>
    <scope>NUCLEOTIDE SEQUENCE</scope>
</reference>
<reference evidence="1" key="2">
    <citation type="submission" date="2022-01" db="EMBL/GenBank/DDBJ databases">
        <authorList>
            <person name="Yamashiro T."/>
            <person name="Shiraishi A."/>
            <person name="Satake H."/>
            <person name="Nakayama K."/>
        </authorList>
    </citation>
    <scope>NUCLEOTIDE SEQUENCE</scope>
</reference>
<name>A0ABQ5E9R3_9ASTR</name>
<sequence length="215" mass="23911">MLNEGIKKIDVPSISAASVLTVGHNAKKRKTSHSTGRLGRKRISYDLLVLRESLNHEIAPTGVKEQCCFYCNTKAALKALACLMYLPEGPQVRKVEKGGRSGLVSFALSMVSRHQQNPGEGHWTALNSILRYLRNTKDRFLVSGGEKELRVTGYCDAGWQTDKDDSRSHKVEEGHVIVKDIRSEDNPADPFTKALAKSKHDEHAKSIGLKDKIEF</sequence>
<dbReference type="EMBL" id="BQNB010016082">
    <property type="protein sequence ID" value="GJT47606.1"/>
    <property type="molecule type" value="Genomic_DNA"/>
</dbReference>
<dbReference type="PANTHER" id="PTHR11439:SF496">
    <property type="entry name" value="RNA-DIRECTED DNA POLYMERASE"/>
    <property type="match status" value="1"/>
</dbReference>
<keyword evidence="2" id="KW-1185">Reference proteome</keyword>
<evidence type="ECO:0000313" key="1">
    <source>
        <dbReference type="EMBL" id="GJT47606.1"/>
    </source>
</evidence>
<proteinExistence type="predicted"/>
<dbReference type="Proteomes" id="UP001151760">
    <property type="component" value="Unassembled WGS sequence"/>
</dbReference>
<gene>
    <name evidence="1" type="ORF">Tco_0973763</name>
</gene>
<comment type="caution">
    <text evidence="1">The sequence shown here is derived from an EMBL/GenBank/DDBJ whole genome shotgun (WGS) entry which is preliminary data.</text>
</comment>
<organism evidence="1 2">
    <name type="scientific">Tanacetum coccineum</name>
    <dbReference type="NCBI Taxonomy" id="301880"/>
    <lineage>
        <taxon>Eukaryota</taxon>
        <taxon>Viridiplantae</taxon>
        <taxon>Streptophyta</taxon>
        <taxon>Embryophyta</taxon>
        <taxon>Tracheophyta</taxon>
        <taxon>Spermatophyta</taxon>
        <taxon>Magnoliopsida</taxon>
        <taxon>eudicotyledons</taxon>
        <taxon>Gunneridae</taxon>
        <taxon>Pentapetalae</taxon>
        <taxon>asterids</taxon>
        <taxon>campanulids</taxon>
        <taxon>Asterales</taxon>
        <taxon>Asteraceae</taxon>
        <taxon>Asteroideae</taxon>
        <taxon>Anthemideae</taxon>
        <taxon>Anthemidinae</taxon>
        <taxon>Tanacetum</taxon>
    </lineage>
</organism>
<protein>
    <submittedName>
        <fullName evidence="1">Uncharacterized protein</fullName>
    </submittedName>
</protein>
<evidence type="ECO:0000313" key="2">
    <source>
        <dbReference type="Proteomes" id="UP001151760"/>
    </source>
</evidence>